<reference evidence="2" key="1">
    <citation type="journal article" date="2014" name="Int. J. Syst. Evol. Microbiol.">
        <title>Complete genome sequence of Corynebacterium casei LMG S-19264T (=DSM 44701T), isolated from a smear-ripened cheese.</title>
        <authorList>
            <consortium name="US DOE Joint Genome Institute (JGI-PGF)"/>
            <person name="Walter F."/>
            <person name="Albersmeier A."/>
            <person name="Kalinowski J."/>
            <person name="Ruckert C."/>
        </authorList>
    </citation>
    <scope>NUCLEOTIDE SEQUENCE</scope>
    <source>
        <strain evidence="2">CGMCC 1.12987</strain>
    </source>
</reference>
<dbReference type="Proteomes" id="UP000644756">
    <property type="component" value="Unassembled WGS sequence"/>
</dbReference>
<evidence type="ECO:0000313" key="3">
    <source>
        <dbReference type="Proteomes" id="UP000644756"/>
    </source>
</evidence>
<evidence type="ECO:0000313" key="2">
    <source>
        <dbReference type="EMBL" id="GGF95730.1"/>
    </source>
</evidence>
<proteinExistence type="predicted"/>
<gene>
    <name evidence="2" type="ORF">GCM10010916_11300</name>
</gene>
<sequence length="82" mass="9442">MTQKIRLTCEKNGKDQPPCTEQGQADKRNGDVKKLILGVVGGLNGELAQRPQHHQKMKQKIHFMQYCDCIEHKHTGKHEQHE</sequence>
<dbReference type="EMBL" id="BMGR01000003">
    <property type="protein sequence ID" value="GGF95730.1"/>
    <property type="molecule type" value="Genomic_DNA"/>
</dbReference>
<dbReference type="AlphaFoldDB" id="A0A917FR29"/>
<organism evidence="2 3">
    <name type="scientific">Paenibacillus abyssi</name>
    <dbReference type="NCBI Taxonomy" id="1340531"/>
    <lineage>
        <taxon>Bacteria</taxon>
        <taxon>Bacillati</taxon>
        <taxon>Bacillota</taxon>
        <taxon>Bacilli</taxon>
        <taxon>Bacillales</taxon>
        <taxon>Paenibacillaceae</taxon>
        <taxon>Paenibacillus</taxon>
    </lineage>
</organism>
<reference evidence="2" key="2">
    <citation type="submission" date="2020-09" db="EMBL/GenBank/DDBJ databases">
        <authorList>
            <person name="Sun Q."/>
            <person name="Zhou Y."/>
        </authorList>
    </citation>
    <scope>NUCLEOTIDE SEQUENCE</scope>
    <source>
        <strain evidence="2">CGMCC 1.12987</strain>
    </source>
</reference>
<evidence type="ECO:0000256" key="1">
    <source>
        <dbReference type="SAM" id="MobiDB-lite"/>
    </source>
</evidence>
<keyword evidence="3" id="KW-1185">Reference proteome</keyword>
<accession>A0A917FR29</accession>
<comment type="caution">
    <text evidence="2">The sequence shown here is derived from an EMBL/GenBank/DDBJ whole genome shotgun (WGS) entry which is preliminary data.</text>
</comment>
<protein>
    <submittedName>
        <fullName evidence="2">Uncharacterized protein</fullName>
    </submittedName>
</protein>
<feature type="region of interest" description="Disordered" evidence="1">
    <location>
        <begin position="1"/>
        <end position="27"/>
    </location>
</feature>
<name>A0A917FR29_9BACL</name>